<dbReference type="AlphaFoldDB" id="A0A9P1BJN1"/>
<dbReference type="PANTHER" id="PTHR33050:SF7">
    <property type="entry name" value="RIBONUCLEASE H"/>
    <property type="match status" value="1"/>
</dbReference>
<accession>A0A9P1BJN1</accession>
<dbReference type="EMBL" id="CAMXCT010000146">
    <property type="protein sequence ID" value="CAI3974609.1"/>
    <property type="molecule type" value="Genomic_DNA"/>
</dbReference>
<dbReference type="GO" id="GO:0003677">
    <property type="term" value="F:DNA binding"/>
    <property type="evidence" value="ECO:0007669"/>
    <property type="project" value="InterPro"/>
</dbReference>
<dbReference type="InterPro" id="IPR013762">
    <property type="entry name" value="Integrase-like_cat_sf"/>
</dbReference>
<dbReference type="EMBL" id="CAMXCT030000146">
    <property type="protein sequence ID" value="CAL4761921.1"/>
    <property type="molecule type" value="Genomic_DNA"/>
</dbReference>
<dbReference type="OrthoDB" id="7756796at2759"/>
<name>A0A9P1BJN1_9DINO</name>
<dbReference type="GO" id="GO:0006310">
    <property type="term" value="P:DNA recombination"/>
    <property type="evidence" value="ECO:0007669"/>
    <property type="project" value="UniProtKB-KW"/>
</dbReference>
<comment type="caution">
    <text evidence="4">The sequence shown here is derived from an EMBL/GenBank/DDBJ whole genome shotgun (WGS) entry which is preliminary data.</text>
</comment>
<dbReference type="EMBL" id="CAMXCT020000146">
    <property type="protein sequence ID" value="CAL1127984.1"/>
    <property type="molecule type" value="Genomic_DNA"/>
</dbReference>
<dbReference type="SUPFAM" id="SSF56349">
    <property type="entry name" value="DNA breaking-rejoining enzymes"/>
    <property type="match status" value="1"/>
</dbReference>
<dbReference type="GO" id="GO:0015074">
    <property type="term" value="P:DNA integration"/>
    <property type="evidence" value="ECO:0007669"/>
    <property type="project" value="InterPro"/>
</dbReference>
<dbReference type="InterPro" id="IPR043502">
    <property type="entry name" value="DNA/RNA_pol_sf"/>
</dbReference>
<keyword evidence="6" id="KW-1185">Reference proteome</keyword>
<dbReference type="InterPro" id="IPR000477">
    <property type="entry name" value="RT_dom"/>
</dbReference>
<dbReference type="Gene3D" id="1.10.443.10">
    <property type="entry name" value="Intergrase catalytic core"/>
    <property type="match status" value="1"/>
</dbReference>
<evidence type="ECO:0000313" key="5">
    <source>
        <dbReference type="EMBL" id="CAL4761921.1"/>
    </source>
</evidence>
<keyword evidence="1" id="KW-0233">DNA recombination</keyword>
<evidence type="ECO:0000259" key="3">
    <source>
        <dbReference type="PROSITE" id="PS50878"/>
    </source>
</evidence>
<sequence length="1064" mass="117875">MATKNEEDNEGRSAEFVMYDLQDAFCHFPVCREELANCLAPGNKENQAILFRALLFGFKSAPLLMGRLSAAVGRLWQALMSPTEGQLQIYVDDVLTLINGTEDEKANLISLGLYTMKAFGVQIALGKGERGQQAQWIGVKMLLRWPAKPLEGSITYAAPKKMVEEILDTLRSWVNKGMVSHRELRSTTGRLSWVAGILPRLRWSVSVLFAVLRDAEEDEKSGLEEERAQGRSDQRPKYGLVAVKRFGATLRWLIAILSRVDRFALRREELQEKPVTMGILSDASPLGLGAVLVSVDLQGQSIYMVEAFEAKFTKAEAELLGVDHGESSSQGVLEALAIYRAIKLWRTRLQGRAVFVRSDSVVALAMARRLASPSPAINHLNGELAIILEQHNIVRLVPQHIPGVMNLEPDWLSRPHDRATEPPASLRKIKIKQLAAVTSEDFALPPPGSKLQPWDGLPPHNVSVEEQFPGGMPNNAQSQSVYANSLLRTGHFVSVNNELARQRRAKEAFSQLTGDKVKERSQVTTILGVAQKGDGGVAAPPSRQRPAAKKDAIEPPPEPVSTGVDDGSGQGKPNRNDKSRQGMKQALKLARAPNDLKKAKECFRRKFLAAGTLLAKNAKRRKITDLLNAACDGEHFPLHQESILAVATALDEAKLQSGDQYIHELKLMHIEAGHDWSAPLERQLFLCKKALKRHRGPEVRAKELQISDLDANTWEEKCTSKGAYVRPAWMYGIAVAWMLRACEVTELRMGDLDVSFDDKKVGLKIRKSKTDQAAKGVLRTLSCCKRQSCTRECPWALAVRVLADRPNGKPGDYLFGTTSGAKRGRAHTAKCWARALHKDLTGHSARRSGAMFYTRKGMDIQDISFLGRWRSSAVFRYMEEAMQERPMNSRIMEMPEEEVKASVVNHAQSLERWTEKLVETEEKAPQTPAPRTPAPGTPMPGVGPAPGTPMPVVVPSDPEDLALWATSWTRTKKKVTHFVLKASWQVDLNEWATACGWHFAQRSVKVSLSKSPPAKAHRCLKCERVRELRDKVPGGAVLAQLVAKDLETVVAGDKAFGEGIEQIQ</sequence>
<proteinExistence type="predicted"/>
<dbReference type="InterPro" id="IPR011010">
    <property type="entry name" value="DNA_brk_join_enz"/>
</dbReference>
<dbReference type="PANTHER" id="PTHR33050">
    <property type="entry name" value="REVERSE TRANSCRIPTASE DOMAIN-CONTAINING PROTEIN"/>
    <property type="match status" value="1"/>
</dbReference>
<dbReference type="PROSITE" id="PS50878">
    <property type="entry name" value="RT_POL"/>
    <property type="match status" value="1"/>
</dbReference>
<dbReference type="InterPro" id="IPR052055">
    <property type="entry name" value="Hepadnavirus_pol/RT"/>
</dbReference>
<evidence type="ECO:0000313" key="4">
    <source>
        <dbReference type="EMBL" id="CAI3974609.1"/>
    </source>
</evidence>
<organism evidence="4">
    <name type="scientific">Cladocopium goreaui</name>
    <dbReference type="NCBI Taxonomy" id="2562237"/>
    <lineage>
        <taxon>Eukaryota</taxon>
        <taxon>Sar</taxon>
        <taxon>Alveolata</taxon>
        <taxon>Dinophyceae</taxon>
        <taxon>Suessiales</taxon>
        <taxon>Symbiodiniaceae</taxon>
        <taxon>Cladocopium</taxon>
    </lineage>
</organism>
<dbReference type="CDD" id="cd09275">
    <property type="entry name" value="RNase_HI_RT_DIRS1"/>
    <property type="match status" value="1"/>
</dbReference>
<feature type="domain" description="Reverse transcriptase" evidence="3">
    <location>
        <begin position="1"/>
        <end position="141"/>
    </location>
</feature>
<evidence type="ECO:0000256" key="1">
    <source>
        <dbReference type="ARBA" id="ARBA00023172"/>
    </source>
</evidence>
<dbReference type="SUPFAM" id="SSF56672">
    <property type="entry name" value="DNA/RNA polymerases"/>
    <property type="match status" value="1"/>
</dbReference>
<feature type="region of interest" description="Disordered" evidence="2">
    <location>
        <begin position="919"/>
        <end position="942"/>
    </location>
</feature>
<protein>
    <recommendedName>
        <fullName evidence="3">Reverse transcriptase domain-containing protein</fullName>
    </recommendedName>
</protein>
<feature type="region of interest" description="Disordered" evidence="2">
    <location>
        <begin position="528"/>
        <end position="583"/>
    </location>
</feature>
<dbReference type="Proteomes" id="UP001152797">
    <property type="component" value="Unassembled WGS sequence"/>
</dbReference>
<evidence type="ECO:0000256" key="2">
    <source>
        <dbReference type="SAM" id="MobiDB-lite"/>
    </source>
</evidence>
<reference evidence="4" key="1">
    <citation type="submission" date="2022-10" db="EMBL/GenBank/DDBJ databases">
        <authorList>
            <person name="Chen Y."/>
            <person name="Dougan E. K."/>
            <person name="Chan C."/>
            <person name="Rhodes N."/>
            <person name="Thang M."/>
        </authorList>
    </citation>
    <scope>NUCLEOTIDE SEQUENCE</scope>
</reference>
<gene>
    <name evidence="4" type="ORF">C1SCF055_LOCUS2997</name>
</gene>
<reference evidence="5 6" key="2">
    <citation type="submission" date="2024-05" db="EMBL/GenBank/DDBJ databases">
        <authorList>
            <person name="Chen Y."/>
            <person name="Shah S."/>
            <person name="Dougan E. K."/>
            <person name="Thang M."/>
            <person name="Chan C."/>
        </authorList>
    </citation>
    <scope>NUCLEOTIDE SEQUENCE [LARGE SCALE GENOMIC DNA]</scope>
</reference>
<evidence type="ECO:0000313" key="6">
    <source>
        <dbReference type="Proteomes" id="UP001152797"/>
    </source>
</evidence>
<feature type="compositionally biased region" description="Pro residues" evidence="2">
    <location>
        <begin position="927"/>
        <end position="942"/>
    </location>
</feature>